<evidence type="ECO:0000313" key="7">
    <source>
        <dbReference type="Proteomes" id="UP001302716"/>
    </source>
</evidence>
<dbReference type="Gene3D" id="1.10.287.1120">
    <property type="entry name" value="Bipartite methylase S protein"/>
    <property type="match status" value="1"/>
</dbReference>
<dbReference type="GO" id="GO:0016787">
    <property type="term" value="F:hydrolase activity"/>
    <property type="evidence" value="ECO:0007669"/>
    <property type="project" value="UniProtKB-KW"/>
</dbReference>
<protein>
    <submittedName>
        <fullName evidence="6">Restriction endonuclease subunit S</fullName>
        <ecNumber evidence="6">3.1.21.-</ecNumber>
    </submittedName>
</protein>
<dbReference type="InterPro" id="IPR044946">
    <property type="entry name" value="Restrct_endonuc_typeI_TRD_sf"/>
</dbReference>
<keyword evidence="6" id="KW-0540">Nuclease</keyword>
<evidence type="ECO:0000256" key="1">
    <source>
        <dbReference type="ARBA" id="ARBA00010923"/>
    </source>
</evidence>
<dbReference type="RefSeq" id="WP_316696335.1">
    <property type="nucleotide sequence ID" value="NZ_CP103836.1"/>
</dbReference>
<feature type="coiled-coil region" evidence="4">
    <location>
        <begin position="353"/>
        <end position="387"/>
    </location>
</feature>
<keyword evidence="2" id="KW-0680">Restriction system</keyword>
<dbReference type="InterPro" id="IPR000055">
    <property type="entry name" value="Restrct_endonuc_typeI_TRD"/>
</dbReference>
<dbReference type="EC" id="3.1.21.-" evidence="6"/>
<keyword evidence="3" id="KW-0238">DNA-binding</keyword>
<comment type="similarity">
    <text evidence="1">Belongs to the type-I restriction system S methylase family.</text>
</comment>
<dbReference type="PANTHER" id="PTHR30408">
    <property type="entry name" value="TYPE-1 RESTRICTION ENZYME ECOKI SPECIFICITY PROTEIN"/>
    <property type="match status" value="1"/>
</dbReference>
<keyword evidence="6" id="KW-0255">Endonuclease</keyword>
<dbReference type="PANTHER" id="PTHR30408:SF12">
    <property type="entry name" value="TYPE I RESTRICTION ENZYME MJAVIII SPECIFICITY SUBUNIT"/>
    <property type="match status" value="1"/>
</dbReference>
<keyword evidence="4" id="KW-0175">Coiled coil</keyword>
<name>A0AAU0BAR9_9XANT</name>
<dbReference type="Pfam" id="PF01420">
    <property type="entry name" value="Methylase_S"/>
    <property type="match status" value="1"/>
</dbReference>
<keyword evidence="7" id="KW-1185">Reference proteome</keyword>
<accession>A0AAU0BAR9</accession>
<dbReference type="AlphaFoldDB" id="A0AAU0BAR9"/>
<dbReference type="SUPFAM" id="SSF116734">
    <property type="entry name" value="DNA methylase specificity domain"/>
    <property type="match status" value="2"/>
</dbReference>
<feature type="domain" description="Type I restriction modification DNA specificity" evidence="5">
    <location>
        <begin position="3"/>
        <end position="167"/>
    </location>
</feature>
<keyword evidence="6" id="KW-0378">Hydrolase</keyword>
<evidence type="ECO:0000256" key="4">
    <source>
        <dbReference type="SAM" id="Coils"/>
    </source>
</evidence>
<organism evidence="6 7">
    <name type="scientific">Xanthomonas hydrangeae</name>
    <dbReference type="NCBI Taxonomy" id="2775159"/>
    <lineage>
        <taxon>Bacteria</taxon>
        <taxon>Pseudomonadati</taxon>
        <taxon>Pseudomonadota</taxon>
        <taxon>Gammaproteobacteria</taxon>
        <taxon>Lysobacterales</taxon>
        <taxon>Lysobacteraceae</taxon>
        <taxon>Xanthomonas</taxon>
    </lineage>
</organism>
<evidence type="ECO:0000259" key="5">
    <source>
        <dbReference type="Pfam" id="PF01420"/>
    </source>
</evidence>
<evidence type="ECO:0000256" key="3">
    <source>
        <dbReference type="ARBA" id="ARBA00023125"/>
    </source>
</evidence>
<reference evidence="6 7" key="1">
    <citation type="submission" date="2022-08" db="EMBL/GenBank/DDBJ databases">
        <title>Whole genome sequencing-based tracing of a 2022 introduction and outbreak of Xanthomonas hortorum pv. pelargonii.</title>
        <authorList>
            <person name="Iruegas-Bocardo F."/>
            <person name="Weisberg A.K."/>
            <person name="Riutta E.R."/>
            <person name="Kilday K."/>
            <person name="Bonkowski J.C."/>
            <person name="Creswell T."/>
            <person name="Daughtrey M.L."/>
            <person name="Rane K."/>
            <person name="Grunwald N.J."/>
            <person name="Chang J.H."/>
            <person name="Putnam M.L."/>
        </authorList>
    </citation>
    <scope>NUCLEOTIDE SEQUENCE [LARGE SCALE GENOMIC DNA]</scope>
    <source>
        <strain evidence="6 7">22-323</strain>
    </source>
</reference>
<dbReference type="REBASE" id="767825">
    <property type="entry name" value="S2.Xhy22323ORF1750P"/>
</dbReference>
<sequence length="398" mass="44826">MLPDGWVKTTVGKSCTIRNTLRFPLNATDRANMPGEYPYFGPTGKIDAIDHYRIDEPFALIGEDGDHFLKFRDRPMTLYFEGKANVNNHAHIIGNSKECLAKWFYYCFMHRDLTATLSRQGVGRYKLTKSGLEQLELALPPKQEQAAIVEVLSTWDQAIATTEGLLANACTQRKTLTNALFVHGRHSSMTTHGWKFADLDEVFERVTRRNTTANSNVLTISGTRGLVSQRDYFNKSIASENLSGYTLLQRGEFAYNKSYSAGYPMGAIKPLTRYDQGVVSSLYICFRLRNEVEADADFFRHYFEVGMLNEGLSGIAQEGARNHGLLNVGVGDFFKLRLHIPGVTEQRRVAAILNMAEQKEQLIAAQLDKLRDEKKALMSQLLTGKRRVRLPADEAEPA</sequence>
<dbReference type="InterPro" id="IPR052021">
    <property type="entry name" value="Type-I_RS_S_subunit"/>
</dbReference>
<proteinExistence type="inferred from homology"/>
<dbReference type="Gene3D" id="3.90.220.20">
    <property type="entry name" value="DNA methylase specificity domains"/>
    <property type="match status" value="2"/>
</dbReference>
<evidence type="ECO:0000256" key="2">
    <source>
        <dbReference type="ARBA" id="ARBA00022747"/>
    </source>
</evidence>
<dbReference type="Proteomes" id="UP001302716">
    <property type="component" value="Chromosome"/>
</dbReference>
<dbReference type="CDD" id="cd17262">
    <property type="entry name" value="RMtype1_S_Aco12261I-TRD2-CR2"/>
    <property type="match status" value="1"/>
</dbReference>
<dbReference type="EMBL" id="CP103836">
    <property type="protein sequence ID" value="WOB50174.1"/>
    <property type="molecule type" value="Genomic_DNA"/>
</dbReference>
<dbReference type="GO" id="GO:0003677">
    <property type="term" value="F:DNA binding"/>
    <property type="evidence" value="ECO:0007669"/>
    <property type="project" value="UniProtKB-KW"/>
</dbReference>
<gene>
    <name evidence="6" type="ORF">NYR97_01765</name>
</gene>
<dbReference type="GO" id="GO:0009307">
    <property type="term" value="P:DNA restriction-modification system"/>
    <property type="evidence" value="ECO:0007669"/>
    <property type="project" value="UniProtKB-KW"/>
</dbReference>
<dbReference type="GO" id="GO:0004519">
    <property type="term" value="F:endonuclease activity"/>
    <property type="evidence" value="ECO:0007669"/>
    <property type="project" value="UniProtKB-KW"/>
</dbReference>
<evidence type="ECO:0000313" key="6">
    <source>
        <dbReference type="EMBL" id="WOB50174.1"/>
    </source>
</evidence>